<dbReference type="EMBL" id="VSSQ01069072">
    <property type="protein sequence ID" value="MPN21157.1"/>
    <property type="molecule type" value="Genomic_DNA"/>
</dbReference>
<gene>
    <name evidence="1" type="ORF">SDC9_168536</name>
</gene>
<evidence type="ECO:0000313" key="1">
    <source>
        <dbReference type="EMBL" id="MPN21157.1"/>
    </source>
</evidence>
<protein>
    <submittedName>
        <fullName evidence="1">Uncharacterized protein</fullName>
    </submittedName>
</protein>
<reference evidence="1" key="1">
    <citation type="submission" date="2019-08" db="EMBL/GenBank/DDBJ databases">
        <authorList>
            <person name="Kucharzyk K."/>
            <person name="Murdoch R.W."/>
            <person name="Higgins S."/>
            <person name="Loffler F."/>
        </authorList>
    </citation>
    <scope>NUCLEOTIDE SEQUENCE</scope>
</reference>
<comment type="caution">
    <text evidence="1">The sequence shown here is derived from an EMBL/GenBank/DDBJ whole genome shotgun (WGS) entry which is preliminary data.</text>
</comment>
<name>A0A645G2R6_9ZZZZ</name>
<sequence>MALIENIECDINEETTFRIADECCTKIQTVYESENREFSRENYIVYFTYFVFVENAAIALTPKIIDTMENILAGRVGMGDKLDTFAAKRISVDYMRRFTDLAGEELTTESIERIVLNIESEFDMPEGSKSAVTLVELTIEIFNTINDRFRNANSCSL</sequence>
<accession>A0A645G2R6</accession>
<proteinExistence type="predicted"/>
<dbReference type="AlphaFoldDB" id="A0A645G2R6"/>
<organism evidence="1">
    <name type="scientific">bioreactor metagenome</name>
    <dbReference type="NCBI Taxonomy" id="1076179"/>
    <lineage>
        <taxon>unclassified sequences</taxon>
        <taxon>metagenomes</taxon>
        <taxon>ecological metagenomes</taxon>
    </lineage>
</organism>